<name>A0AAN8V3S9_9MAGN</name>
<keyword evidence="3" id="KW-0238">DNA-binding</keyword>
<dbReference type="InterPro" id="IPR006447">
    <property type="entry name" value="Myb_dom_plants"/>
</dbReference>
<protein>
    <submittedName>
        <fullName evidence="9">SANT/Myb domain</fullName>
    </submittedName>
</protein>
<dbReference type="InterPro" id="IPR017884">
    <property type="entry name" value="SANT_dom"/>
</dbReference>
<dbReference type="EMBL" id="JBAMMX010000021">
    <property type="protein sequence ID" value="KAK6920427.1"/>
    <property type="molecule type" value="Genomic_DNA"/>
</dbReference>
<organism evidence="9 10">
    <name type="scientific">Dillenia turbinata</name>
    <dbReference type="NCBI Taxonomy" id="194707"/>
    <lineage>
        <taxon>Eukaryota</taxon>
        <taxon>Viridiplantae</taxon>
        <taxon>Streptophyta</taxon>
        <taxon>Embryophyta</taxon>
        <taxon>Tracheophyta</taxon>
        <taxon>Spermatophyta</taxon>
        <taxon>Magnoliopsida</taxon>
        <taxon>eudicotyledons</taxon>
        <taxon>Gunneridae</taxon>
        <taxon>Pentapetalae</taxon>
        <taxon>Dilleniales</taxon>
        <taxon>Dilleniaceae</taxon>
        <taxon>Dillenia</taxon>
    </lineage>
</organism>
<dbReference type="AlphaFoldDB" id="A0AAN8V3S9"/>
<comment type="caution">
    <text evidence="9">The sequence shown here is derived from an EMBL/GenBank/DDBJ whole genome shotgun (WGS) entry which is preliminary data.</text>
</comment>
<dbReference type="PANTHER" id="PTHR12802">
    <property type="entry name" value="SWI/SNF COMPLEX-RELATED"/>
    <property type="match status" value="1"/>
</dbReference>
<keyword evidence="2" id="KW-0805">Transcription regulation</keyword>
<gene>
    <name evidence="9" type="ORF">RJ641_016331</name>
</gene>
<keyword evidence="5" id="KW-0539">Nucleus</keyword>
<feature type="domain" description="HTH myb-type" evidence="8">
    <location>
        <begin position="130"/>
        <end position="184"/>
    </location>
</feature>
<evidence type="ECO:0000256" key="5">
    <source>
        <dbReference type="ARBA" id="ARBA00023242"/>
    </source>
</evidence>
<dbReference type="SUPFAM" id="SSF46689">
    <property type="entry name" value="Homeodomain-like"/>
    <property type="match status" value="1"/>
</dbReference>
<accession>A0AAN8V3S9</accession>
<dbReference type="Pfam" id="PF00249">
    <property type="entry name" value="Myb_DNA-binding"/>
    <property type="match status" value="1"/>
</dbReference>
<dbReference type="Proteomes" id="UP001370490">
    <property type="component" value="Unassembled WGS sequence"/>
</dbReference>
<dbReference type="GO" id="GO:0003677">
    <property type="term" value="F:DNA binding"/>
    <property type="evidence" value="ECO:0007669"/>
    <property type="project" value="UniProtKB-KW"/>
</dbReference>
<dbReference type="PROSITE" id="PS51294">
    <property type="entry name" value="HTH_MYB"/>
    <property type="match status" value="1"/>
</dbReference>
<dbReference type="InterPro" id="IPR017930">
    <property type="entry name" value="Myb_dom"/>
</dbReference>
<dbReference type="SMART" id="SM00717">
    <property type="entry name" value="SANT"/>
    <property type="match status" value="1"/>
</dbReference>
<evidence type="ECO:0000313" key="10">
    <source>
        <dbReference type="Proteomes" id="UP001370490"/>
    </source>
</evidence>
<dbReference type="Gene3D" id="1.10.10.60">
    <property type="entry name" value="Homeodomain-like"/>
    <property type="match status" value="1"/>
</dbReference>
<dbReference type="PROSITE" id="PS51293">
    <property type="entry name" value="SANT"/>
    <property type="match status" value="1"/>
</dbReference>
<sequence length="263" mass="30203">MPKEKIERNPQEIVVAEIAPPLSLTENRSSWFVLGLFPTATLNLDPTTASADGFPGKSPGFDEVFDDFAFTNGQSANVLVLPSQVSSRTAAQLVVFNDVPRVERREDLKQREASKVRRWTHVLLTRKPYTITKQRERWTEEEHNRFLEALKLYGRAWQRIEEHIGTKTAVQIRSHAQKFFSKELVCKLKSQGGSGLGYMVSENTAVVEKWYWALLSLSILVMVEDKSLIREYQMMHKHVKNENPTMKRMLVIKANTLQTTSIR</sequence>
<comment type="subcellular location">
    <subcellularLocation>
        <location evidence="1">Nucleus</location>
    </subcellularLocation>
</comment>
<evidence type="ECO:0000256" key="3">
    <source>
        <dbReference type="ARBA" id="ARBA00023125"/>
    </source>
</evidence>
<evidence type="ECO:0000259" key="7">
    <source>
        <dbReference type="PROSITE" id="PS51293"/>
    </source>
</evidence>
<dbReference type="PANTHER" id="PTHR12802:SF174">
    <property type="entry name" value="LATE ELONGATED HYPOCOTYL-LIKE PROTEIN"/>
    <property type="match status" value="1"/>
</dbReference>
<dbReference type="InterPro" id="IPR001005">
    <property type="entry name" value="SANT/Myb"/>
</dbReference>
<keyword evidence="4" id="KW-0804">Transcription</keyword>
<dbReference type="NCBIfam" id="TIGR01557">
    <property type="entry name" value="myb_SHAQKYF"/>
    <property type="match status" value="1"/>
</dbReference>
<dbReference type="GO" id="GO:0005634">
    <property type="term" value="C:nucleus"/>
    <property type="evidence" value="ECO:0007669"/>
    <property type="project" value="UniProtKB-SubCell"/>
</dbReference>
<evidence type="ECO:0000313" key="9">
    <source>
        <dbReference type="EMBL" id="KAK6920427.1"/>
    </source>
</evidence>
<evidence type="ECO:0000259" key="6">
    <source>
        <dbReference type="PROSITE" id="PS50090"/>
    </source>
</evidence>
<keyword evidence="10" id="KW-1185">Reference proteome</keyword>
<dbReference type="FunFam" id="1.10.10.60:FF:000023">
    <property type="entry name" value="protein REVEILLE 6 isoform X1"/>
    <property type="match status" value="1"/>
</dbReference>
<dbReference type="InterPro" id="IPR009057">
    <property type="entry name" value="Homeodomain-like_sf"/>
</dbReference>
<feature type="domain" description="SANT" evidence="7">
    <location>
        <begin position="133"/>
        <end position="184"/>
    </location>
</feature>
<dbReference type="CDD" id="cd00167">
    <property type="entry name" value="SANT"/>
    <property type="match status" value="1"/>
</dbReference>
<evidence type="ECO:0000259" key="8">
    <source>
        <dbReference type="PROSITE" id="PS51294"/>
    </source>
</evidence>
<evidence type="ECO:0000256" key="4">
    <source>
        <dbReference type="ARBA" id="ARBA00023163"/>
    </source>
</evidence>
<dbReference type="PROSITE" id="PS50090">
    <property type="entry name" value="MYB_LIKE"/>
    <property type="match status" value="1"/>
</dbReference>
<evidence type="ECO:0000256" key="1">
    <source>
        <dbReference type="ARBA" id="ARBA00004123"/>
    </source>
</evidence>
<feature type="domain" description="Myb-like" evidence="6">
    <location>
        <begin position="130"/>
        <end position="180"/>
    </location>
</feature>
<dbReference type="GO" id="GO:0010468">
    <property type="term" value="P:regulation of gene expression"/>
    <property type="evidence" value="ECO:0007669"/>
    <property type="project" value="UniProtKB-ARBA"/>
</dbReference>
<reference evidence="9 10" key="1">
    <citation type="submission" date="2023-12" db="EMBL/GenBank/DDBJ databases">
        <title>A high-quality genome assembly for Dillenia turbinata (Dilleniales).</title>
        <authorList>
            <person name="Chanderbali A."/>
        </authorList>
    </citation>
    <scope>NUCLEOTIDE SEQUENCE [LARGE SCALE GENOMIC DNA]</scope>
    <source>
        <strain evidence="9">LSX21</strain>
        <tissue evidence="9">Leaf</tissue>
    </source>
</reference>
<evidence type="ECO:0000256" key="2">
    <source>
        <dbReference type="ARBA" id="ARBA00023015"/>
    </source>
</evidence>
<proteinExistence type="predicted"/>